<keyword evidence="4 5" id="KW-0413">Isomerase</keyword>
<organism evidence="9 10">
    <name type="scientific">Acinetobacter gerneri DSM 14967 = CIP 107464 = MTCC 9824</name>
    <dbReference type="NCBI Taxonomy" id="1120926"/>
    <lineage>
        <taxon>Bacteria</taxon>
        <taxon>Pseudomonadati</taxon>
        <taxon>Pseudomonadota</taxon>
        <taxon>Gammaproteobacteria</taxon>
        <taxon>Moraxellales</taxon>
        <taxon>Moraxellaceae</taxon>
        <taxon>Acinetobacter</taxon>
    </lineage>
</organism>
<evidence type="ECO:0000313" key="10">
    <source>
        <dbReference type="Proteomes" id="UP000013117"/>
    </source>
</evidence>
<evidence type="ECO:0000259" key="8">
    <source>
        <dbReference type="SMART" id="SM01005"/>
    </source>
</evidence>
<evidence type="ECO:0000256" key="5">
    <source>
        <dbReference type="HAMAP-Rule" id="MF_01201"/>
    </source>
</evidence>
<dbReference type="EMBL" id="APPN01000072">
    <property type="protein sequence ID" value="ENV32890.1"/>
    <property type="molecule type" value="Genomic_DNA"/>
</dbReference>
<evidence type="ECO:0000256" key="3">
    <source>
        <dbReference type="ARBA" id="ARBA00022898"/>
    </source>
</evidence>
<dbReference type="Gene3D" id="3.20.20.10">
    <property type="entry name" value="Alanine racemase"/>
    <property type="match status" value="1"/>
</dbReference>
<dbReference type="eggNOG" id="COG0787">
    <property type="taxonomic scope" value="Bacteria"/>
</dbReference>
<sequence length="364" mass="40101">MPQGAIKVRQATVYIDSEALRYNLNRVKQLAPKAKIVSMVKANAYGHGVKDCLAALSSSDAFGVACLEEALEIRELGYTQPITLIEGIFSADEMLQVIENEIEVIVHHQAQLDWLLANKEQYLAKNLKVWVKLNSGMNRLGFKVPEIIQVINDLKQQGFNCVLAMHFANADADHHPLNEQQKNQFLHVKEACAPIMGSCCNSAAILKWPELNFDFVRPGIMLYGASPFADKSVHELDLKPVMTFTAEIIALNHIEAGESVGYGSTFVADQAMDIAIVSIGYGDGYPRAFPKQNYVSLNGQATRVIGRVAMDMIAIDVTGLKAPLGTVVELWGKDRLVDDVAEANGTIGYELLCRMSARPIRKKL</sequence>
<evidence type="ECO:0000256" key="4">
    <source>
        <dbReference type="ARBA" id="ARBA00023235"/>
    </source>
</evidence>
<dbReference type="Gene3D" id="2.40.37.10">
    <property type="entry name" value="Lyase, Ornithine Decarboxylase, Chain A, domain 1"/>
    <property type="match status" value="1"/>
</dbReference>
<keyword evidence="10" id="KW-1185">Reference proteome</keyword>
<comment type="pathway">
    <text evidence="5">Amino-acid biosynthesis; D-alanine biosynthesis; D-alanine from L-alanine: step 1/1.</text>
</comment>
<dbReference type="HAMAP" id="MF_01201">
    <property type="entry name" value="Ala_racemase"/>
    <property type="match status" value="1"/>
</dbReference>
<comment type="caution">
    <text evidence="9">The sequence shown here is derived from an EMBL/GenBank/DDBJ whole genome shotgun (WGS) entry which is preliminary data.</text>
</comment>
<reference evidence="9 10" key="1">
    <citation type="submission" date="2013-02" db="EMBL/GenBank/DDBJ databases">
        <title>The Genome Sequence of Acinetobacter gerneri CIP 107464.</title>
        <authorList>
            <consortium name="The Broad Institute Genome Sequencing Platform"/>
            <consortium name="The Broad Institute Genome Sequencing Center for Infectious Disease"/>
            <person name="Cerqueira G."/>
            <person name="Feldgarden M."/>
            <person name="Courvalin P."/>
            <person name="Perichon B."/>
            <person name="Grillot-Courvalin C."/>
            <person name="Clermont D."/>
            <person name="Rocha E."/>
            <person name="Yoon E.-J."/>
            <person name="Nemec A."/>
            <person name="Walker B."/>
            <person name="Young S.K."/>
            <person name="Zeng Q."/>
            <person name="Gargeya S."/>
            <person name="Fitzgerald M."/>
            <person name="Haas B."/>
            <person name="Abouelleil A."/>
            <person name="Alvarado L."/>
            <person name="Arachchi H.M."/>
            <person name="Berlin A.M."/>
            <person name="Chapman S.B."/>
            <person name="Dewar J."/>
            <person name="Goldberg J."/>
            <person name="Griggs A."/>
            <person name="Gujja S."/>
            <person name="Hansen M."/>
            <person name="Howarth C."/>
            <person name="Imamovic A."/>
            <person name="Larimer J."/>
            <person name="McCowan C."/>
            <person name="Murphy C."/>
            <person name="Neiman D."/>
            <person name="Pearson M."/>
            <person name="Priest M."/>
            <person name="Roberts A."/>
            <person name="Saif S."/>
            <person name="Shea T."/>
            <person name="Sisk P."/>
            <person name="Sykes S."/>
            <person name="Wortman J."/>
            <person name="Nusbaum C."/>
            <person name="Birren B."/>
        </authorList>
    </citation>
    <scope>NUCLEOTIDE SEQUENCE [LARGE SCALE GENOMIC DNA]</scope>
    <source>
        <strain evidence="9 10">CIP 107464</strain>
    </source>
</reference>
<dbReference type="STRING" id="202952.GCA_000747725_01053"/>
<dbReference type="FunFam" id="3.20.20.10:FF:000002">
    <property type="entry name" value="Alanine racemase"/>
    <property type="match status" value="1"/>
</dbReference>
<feature type="binding site" evidence="5 7">
    <location>
        <position position="310"/>
    </location>
    <ligand>
        <name>substrate</name>
    </ligand>
</feature>
<feature type="active site" description="Proton acceptor; specific for D-alanine" evidence="5">
    <location>
        <position position="41"/>
    </location>
</feature>
<dbReference type="SUPFAM" id="SSF50621">
    <property type="entry name" value="Alanine racemase C-terminal domain-like"/>
    <property type="match status" value="1"/>
</dbReference>
<dbReference type="PRINTS" id="PR00992">
    <property type="entry name" value="ALARACEMASE"/>
</dbReference>
<keyword evidence="3 5" id="KW-0663">Pyridoxal phosphate</keyword>
<dbReference type="HOGENOM" id="CLU_028393_1_0_6"/>
<accession>N8ZMZ3</accession>
<dbReference type="Proteomes" id="UP000013117">
    <property type="component" value="Unassembled WGS sequence"/>
</dbReference>
<evidence type="ECO:0000313" key="9">
    <source>
        <dbReference type="EMBL" id="ENV32890.1"/>
    </source>
</evidence>
<feature type="binding site" evidence="5 7">
    <location>
        <position position="139"/>
    </location>
    <ligand>
        <name>substrate</name>
    </ligand>
</feature>
<comment type="function">
    <text evidence="5">Catalyzes the interconversion of L-alanine and D-alanine. May also act on other amino acids.</text>
</comment>
<evidence type="ECO:0000256" key="7">
    <source>
        <dbReference type="PIRSR" id="PIRSR600821-52"/>
    </source>
</evidence>
<dbReference type="GO" id="GO:0030632">
    <property type="term" value="P:D-alanine biosynthetic process"/>
    <property type="evidence" value="ECO:0007669"/>
    <property type="project" value="UniProtKB-UniRule"/>
</dbReference>
<dbReference type="EC" id="5.1.1.1" evidence="5"/>
<dbReference type="GO" id="GO:0030170">
    <property type="term" value="F:pyridoxal phosphate binding"/>
    <property type="evidence" value="ECO:0007669"/>
    <property type="project" value="UniProtKB-UniRule"/>
</dbReference>
<dbReference type="AlphaFoldDB" id="N8ZMZ3"/>
<comment type="similarity">
    <text evidence="5">Belongs to the alanine racemase family.</text>
</comment>
<dbReference type="InterPro" id="IPR001608">
    <property type="entry name" value="Ala_racemase_N"/>
</dbReference>
<dbReference type="SUPFAM" id="SSF51419">
    <property type="entry name" value="PLP-binding barrel"/>
    <property type="match status" value="1"/>
</dbReference>
<dbReference type="Pfam" id="PF00842">
    <property type="entry name" value="Ala_racemase_C"/>
    <property type="match status" value="1"/>
</dbReference>
<protein>
    <recommendedName>
        <fullName evidence="5">Alanine racemase</fullName>
        <ecNumber evidence="5">5.1.1.1</ecNumber>
    </recommendedName>
</protein>
<dbReference type="UniPathway" id="UPA00042">
    <property type="reaction ID" value="UER00497"/>
</dbReference>
<dbReference type="PATRIC" id="fig|1120926.3.peg.2981"/>
<dbReference type="Pfam" id="PF01168">
    <property type="entry name" value="Ala_racemase_N"/>
    <property type="match status" value="1"/>
</dbReference>
<dbReference type="SMART" id="SM01005">
    <property type="entry name" value="Ala_racemase_C"/>
    <property type="match status" value="1"/>
</dbReference>
<feature type="active site" description="Proton acceptor; specific for L-alanine" evidence="5">
    <location>
        <position position="262"/>
    </location>
</feature>
<dbReference type="InterPro" id="IPR000821">
    <property type="entry name" value="Ala_racemase"/>
</dbReference>
<dbReference type="PANTHER" id="PTHR30511">
    <property type="entry name" value="ALANINE RACEMASE"/>
    <property type="match status" value="1"/>
</dbReference>
<comment type="catalytic activity">
    <reaction evidence="1 5">
        <text>L-alanine = D-alanine</text>
        <dbReference type="Rhea" id="RHEA:20249"/>
        <dbReference type="ChEBI" id="CHEBI:57416"/>
        <dbReference type="ChEBI" id="CHEBI:57972"/>
        <dbReference type="EC" id="5.1.1.1"/>
    </reaction>
</comment>
<dbReference type="InterPro" id="IPR011079">
    <property type="entry name" value="Ala_racemase_C"/>
</dbReference>
<evidence type="ECO:0000256" key="6">
    <source>
        <dbReference type="PIRSR" id="PIRSR600821-50"/>
    </source>
</evidence>
<evidence type="ECO:0000256" key="2">
    <source>
        <dbReference type="ARBA" id="ARBA00001933"/>
    </source>
</evidence>
<dbReference type="InterPro" id="IPR029066">
    <property type="entry name" value="PLP-binding_barrel"/>
</dbReference>
<feature type="modified residue" description="N6-(pyridoxal phosphate)lysine" evidence="5 6">
    <location>
        <position position="41"/>
    </location>
</feature>
<dbReference type="CDD" id="cd06827">
    <property type="entry name" value="PLPDE_III_AR_proteobact"/>
    <property type="match status" value="1"/>
</dbReference>
<dbReference type="InterPro" id="IPR009006">
    <property type="entry name" value="Ala_racemase/Decarboxylase_C"/>
</dbReference>
<dbReference type="PANTHER" id="PTHR30511:SF0">
    <property type="entry name" value="ALANINE RACEMASE, CATABOLIC-RELATED"/>
    <property type="match status" value="1"/>
</dbReference>
<proteinExistence type="inferred from homology"/>
<evidence type="ECO:0000256" key="1">
    <source>
        <dbReference type="ARBA" id="ARBA00000316"/>
    </source>
</evidence>
<dbReference type="GO" id="GO:0005829">
    <property type="term" value="C:cytosol"/>
    <property type="evidence" value="ECO:0007669"/>
    <property type="project" value="TreeGrafter"/>
</dbReference>
<dbReference type="NCBIfam" id="TIGR00492">
    <property type="entry name" value="alr"/>
    <property type="match status" value="1"/>
</dbReference>
<gene>
    <name evidence="9" type="ORF">F960_03065</name>
</gene>
<dbReference type="GO" id="GO:0008784">
    <property type="term" value="F:alanine racemase activity"/>
    <property type="evidence" value="ECO:0007669"/>
    <property type="project" value="UniProtKB-UniRule"/>
</dbReference>
<feature type="domain" description="Alanine racemase C-terminal" evidence="8">
    <location>
        <begin position="241"/>
        <end position="364"/>
    </location>
</feature>
<comment type="cofactor">
    <cofactor evidence="2 5 6">
        <name>pyridoxal 5'-phosphate</name>
        <dbReference type="ChEBI" id="CHEBI:597326"/>
    </cofactor>
</comment>
<name>N8ZMZ3_9GAMM</name>